<dbReference type="InterPro" id="IPR005630">
    <property type="entry name" value="Terpene_synthase_metal-bd"/>
</dbReference>
<dbReference type="GO" id="GO:0010333">
    <property type="term" value="F:terpene synthase activity"/>
    <property type="evidence" value="ECO:0007669"/>
    <property type="project" value="InterPro"/>
</dbReference>
<dbReference type="GO" id="GO:0016114">
    <property type="term" value="P:terpenoid biosynthetic process"/>
    <property type="evidence" value="ECO:0007669"/>
    <property type="project" value="InterPro"/>
</dbReference>
<evidence type="ECO:0000259" key="2">
    <source>
        <dbReference type="Pfam" id="PF03936"/>
    </source>
</evidence>
<dbReference type="Pfam" id="PF03936">
    <property type="entry name" value="Terpene_synth_C"/>
    <property type="match status" value="1"/>
</dbReference>
<dbReference type="PANTHER" id="PTHR31225:SF244">
    <property type="entry name" value="1,8-CINEOLE SYNTHASE 1, CHLOROPLASTIC-RELATED"/>
    <property type="match status" value="1"/>
</dbReference>
<dbReference type="STRING" id="981085.W9RV45"/>
<dbReference type="Gene3D" id="1.10.600.10">
    <property type="entry name" value="Farnesyl Diphosphate Synthase"/>
    <property type="match status" value="1"/>
</dbReference>
<dbReference type="InterPro" id="IPR008949">
    <property type="entry name" value="Isoprenoid_synthase_dom_sf"/>
</dbReference>
<dbReference type="InterPro" id="IPR050148">
    <property type="entry name" value="Terpene_synthase-like"/>
</dbReference>
<protein>
    <submittedName>
        <fullName evidence="3">(-)-limonene synthase</fullName>
    </submittedName>
</protein>
<dbReference type="AlphaFoldDB" id="W9RV45"/>
<dbReference type="EMBL" id="KE345262">
    <property type="protein sequence ID" value="EXB97304.1"/>
    <property type="molecule type" value="Genomic_DNA"/>
</dbReference>
<dbReference type="Proteomes" id="UP000030645">
    <property type="component" value="Unassembled WGS sequence"/>
</dbReference>
<sequence length="269" mass="30791">MEIILGCMDLDLALRTERPTATTENLNMDKIEKWDRSNHMSLMIMKRSIPEAFRGSVTESTNAKKFLKELEQYFAKNEKSEMSNLLNKLISIRYKAKGNIRDVGYQIEFGYGTVARGRIKIKKSYNASLIKHVQWADLSKCFLLEAKWYTSGHTPTFQEYLENGWVSIAAPIVLAIAYICVTNPLREEAIMLLAMEGYPSIIREASIIGRLTNDLSTLPFELEKGNVPTSIQCYMNEFGASEDEARQHIKLIIDESWKQNKRLCLFIAS</sequence>
<reference evidence="4" key="1">
    <citation type="submission" date="2013-01" db="EMBL/GenBank/DDBJ databases">
        <title>Draft Genome Sequence of a Mulberry Tree, Morus notabilis C.K. Schneid.</title>
        <authorList>
            <person name="He N."/>
            <person name="Zhao S."/>
        </authorList>
    </citation>
    <scope>NUCLEOTIDE SEQUENCE</scope>
</reference>
<dbReference type="GO" id="GO:0000287">
    <property type="term" value="F:magnesium ion binding"/>
    <property type="evidence" value="ECO:0007669"/>
    <property type="project" value="InterPro"/>
</dbReference>
<evidence type="ECO:0000313" key="4">
    <source>
        <dbReference type="Proteomes" id="UP000030645"/>
    </source>
</evidence>
<gene>
    <name evidence="3" type="ORF">L484_024165</name>
</gene>
<keyword evidence="1" id="KW-0479">Metal-binding</keyword>
<accession>W9RV45</accession>
<keyword evidence="4" id="KW-1185">Reference proteome</keyword>
<evidence type="ECO:0000256" key="1">
    <source>
        <dbReference type="ARBA" id="ARBA00022723"/>
    </source>
</evidence>
<name>W9RV45_9ROSA</name>
<dbReference type="PANTHER" id="PTHR31225">
    <property type="entry name" value="OS04G0344100 PROTEIN-RELATED"/>
    <property type="match status" value="1"/>
</dbReference>
<evidence type="ECO:0000313" key="3">
    <source>
        <dbReference type="EMBL" id="EXB97304.1"/>
    </source>
</evidence>
<organism evidence="3 4">
    <name type="scientific">Morus notabilis</name>
    <dbReference type="NCBI Taxonomy" id="981085"/>
    <lineage>
        <taxon>Eukaryota</taxon>
        <taxon>Viridiplantae</taxon>
        <taxon>Streptophyta</taxon>
        <taxon>Embryophyta</taxon>
        <taxon>Tracheophyta</taxon>
        <taxon>Spermatophyta</taxon>
        <taxon>Magnoliopsida</taxon>
        <taxon>eudicotyledons</taxon>
        <taxon>Gunneridae</taxon>
        <taxon>Pentapetalae</taxon>
        <taxon>rosids</taxon>
        <taxon>fabids</taxon>
        <taxon>Rosales</taxon>
        <taxon>Moraceae</taxon>
        <taxon>Moreae</taxon>
        <taxon>Morus</taxon>
    </lineage>
</organism>
<dbReference type="SUPFAM" id="SSF48576">
    <property type="entry name" value="Terpenoid synthases"/>
    <property type="match status" value="1"/>
</dbReference>
<feature type="domain" description="Terpene synthase metal-binding" evidence="2">
    <location>
        <begin position="123"/>
        <end position="259"/>
    </location>
</feature>
<dbReference type="eggNOG" id="ENOG502QUH3">
    <property type="taxonomic scope" value="Eukaryota"/>
</dbReference>
<proteinExistence type="predicted"/>